<dbReference type="AlphaFoldDB" id="A0A330LAM2"/>
<evidence type="ECO:0000259" key="3">
    <source>
        <dbReference type="PROSITE" id="PS50110"/>
    </source>
</evidence>
<evidence type="ECO:0000256" key="1">
    <source>
        <dbReference type="ARBA" id="ARBA00022553"/>
    </source>
</evidence>
<evidence type="ECO:0000256" key="2">
    <source>
        <dbReference type="PROSITE-ProRule" id="PRU00169"/>
    </source>
</evidence>
<keyword evidence="1 2" id="KW-0597">Phosphoprotein</keyword>
<dbReference type="SMART" id="SM00448">
    <property type="entry name" value="REC"/>
    <property type="match status" value="1"/>
</dbReference>
<protein>
    <submittedName>
        <fullName evidence="4">Putative Response regulator, CheY-like</fullName>
    </submittedName>
</protein>
<dbReference type="CDD" id="cd17536">
    <property type="entry name" value="REC_YesN-like"/>
    <property type="match status" value="1"/>
</dbReference>
<dbReference type="PANTHER" id="PTHR44591">
    <property type="entry name" value="STRESS RESPONSE REGULATOR PROTEIN 1"/>
    <property type="match status" value="1"/>
</dbReference>
<feature type="domain" description="Response regulatory" evidence="3">
    <location>
        <begin position="18"/>
        <end position="136"/>
    </location>
</feature>
<dbReference type="PANTHER" id="PTHR44591:SF3">
    <property type="entry name" value="RESPONSE REGULATORY DOMAIN-CONTAINING PROTEIN"/>
    <property type="match status" value="1"/>
</dbReference>
<dbReference type="EMBL" id="OUNR01000017">
    <property type="protein sequence ID" value="SPP65944.1"/>
    <property type="molecule type" value="Genomic_DNA"/>
</dbReference>
<accession>A0A330LAM2</accession>
<dbReference type="InterPro" id="IPR050595">
    <property type="entry name" value="Bact_response_regulator"/>
</dbReference>
<dbReference type="InterPro" id="IPR011006">
    <property type="entry name" value="CheY-like_superfamily"/>
</dbReference>
<dbReference type="Gene3D" id="3.40.50.2300">
    <property type="match status" value="1"/>
</dbReference>
<dbReference type="GO" id="GO:0000160">
    <property type="term" value="P:phosphorelay signal transduction system"/>
    <property type="evidence" value="ECO:0007669"/>
    <property type="project" value="InterPro"/>
</dbReference>
<proteinExistence type="predicted"/>
<organism evidence="4 5">
    <name type="scientific">Nitrospira lenta</name>
    <dbReference type="NCBI Taxonomy" id="1436998"/>
    <lineage>
        <taxon>Bacteria</taxon>
        <taxon>Pseudomonadati</taxon>
        <taxon>Nitrospirota</taxon>
        <taxon>Nitrospiria</taxon>
        <taxon>Nitrospirales</taxon>
        <taxon>Nitrospiraceae</taxon>
        <taxon>Nitrospira</taxon>
    </lineage>
</organism>
<sequence length="144" mass="15945">MAEFKSGFFVGGDACNGRVLVVDDEPDIRKVVKMTLQKAGYDVLEAENGEKAIETINSGENRLLLDIMICDIRMPKVNGIEAIAYFRQNYPRVPLIVLTGFPDTDMATSLLRQGVVDYLVKPVEGEKLKAAVARAMEQRELAPL</sequence>
<dbReference type="RefSeq" id="WP_121990153.1">
    <property type="nucleotide sequence ID" value="NZ_OUNR01000017.1"/>
</dbReference>
<dbReference type="Proteomes" id="UP000248168">
    <property type="component" value="Unassembled WGS sequence"/>
</dbReference>
<keyword evidence="5" id="KW-1185">Reference proteome</keyword>
<reference evidence="5" key="1">
    <citation type="submission" date="2018-04" db="EMBL/GenBank/DDBJ databases">
        <authorList>
            <person name="Lucker S."/>
            <person name="Sakoula D."/>
        </authorList>
    </citation>
    <scope>NUCLEOTIDE SEQUENCE [LARGE SCALE GENOMIC DNA]</scope>
</reference>
<dbReference type="PROSITE" id="PS50110">
    <property type="entry name" value="RESPONSE_REGULATORY"/>
    <property type="match status" value="1"/>
</dbReference>
<dbReference type="OrthoDB" id="9786548at2"/>
<evidence type="ECO:0000313" key="5">
    <source>
        <dbReference type="Proteomes" id="UP000248168"/>
    </source>
</evidence>
<dbReference type="InterPro" id="IPR001789">
    <property type="entry name" value="Sig_transdc_resp-reg_receiver"/>
</dbReference>
<evidence type="ECO:0000313" key="4">
    <source>
        <dbReference type="EMBL" id="SPP65944.1"/>
    </source>
</evidence>
<feature type="modified residue" description="4-aspartylphosphate" evidence="2">
    <location>
        <position position="71"/>
    </location>
</feature>
<dbReference type="InParanoid" id="A0A330LAM2"/>
<name>A0A330LAM2_9BACT</name>
<gene>
    <name evidence="4" type="ORF">NITLEN_40417</name>
</gene>
<dbReference type="Pfam" id="PF00072">
    <property type="entry name" value="Response_reg"/>
    <property type="match status" value="1"/>
</dbReference>
<dbReference type="SUPFAM" id="SSF52172">
    <property type="entry name" value="CheY-like"/>
    <property type="match status" value="1"/>
</dbReference>